<protein>
    <submittedName>
        <fullName evidence="1">SIMPL domain-containing protein</fullName>
    </submittedName>
</protein>
<organism evidence="1 2">
    <name type="scientific">Solibacillus merdavium</name>
    <dbReference type="NCBI Taxonomy" id="2762218"/>
    <lineage>
        <taxon>Bacteria</taxon>
        <taxon>Bacillati</taxon>
        <taxon>Bacillota</taxon>
        <taxon>Bacilli</taxon>
        <taxon>Bacillales</taxon>
        <taxon>Caryophanaceae</taxon>
        <taxon>Solibacillus</taxon>
    </lineage>
</organism>
<evidence type="ECO:0000313" key="2">
    <source>
        <dbReference type="Proteomes" id="UP000600565"/>
    </source>
</evidence>
<sequence length="217" mass="24446">MYYPQMKYQPLPTSREMTVSGNGEIMVQPDYAQIQIEVRTEGDNVSSAQHENAIIMNRVIESLLNLNIRRDEIQTSAYNIFPTYDYIDGKQVLRGYEVQNAITVKIVDINQVGTVIDTATRNGANHVSGIQFKIEHVDTYYRQALQYALIDALGKAKSMAETMHATLEPLPIEIIEETNTATPIPYKMLQLSNQQAVTPIESGLITVTATVKVKFQY</sequence>
<reference evidence="1 2" key="1">
    <citation type="submission" date="2020-08" db="EMBL/GenBank/DDBJ databases">
        <title>A Genomic Blueprint of the Chicken Gut Microbiome.</title>
        <authorList>
            <person name="Gilroy R."/>
            <person name="Ravi A."/>
            <person name="Getino M."/>
            <person name="Pursley I."/>
            <person name="Horton D.L."/>
            <person name="Alikhan N.-F."/>
            <person name="Baker D."/>
            <person name="Gharbi K."/>
            <person name="Hall N."/>
            <person name="Watson M."/>
            <person name="Adriaenssens E.M."/>
            <person name="Foster-Nyarko E."/>
            <person name="Jarju S."/>
            <person name="Secka A."/>
            <person name="Antonio M."/>
            <person name="Oren A."/>
            <person name="Chaudhuri R."/>
            <person name="La Ragione R.M."/>
            <person name="Hildebrand F."/>
            <person name="Pallen M.J."/>
        </authorList>
    </citation>
    <scope>NUCLEOTIDE SEQUENCE [LARGE SCALE GENOMIC DNA]</scope>
    <source>
        <strain evidence="1 2">Sa1YVA6</strain>
    </source>
</reference>
<name>A0ABR8XJT9_9BACL</name>
<dbReference type="PANTHER" id="PTHR34387:SF1">
    <property type="entry name" value="PERIPLASMIC IMMUNOGENIC PROTEIN"/>
    <property type="match status" value="1"/>
</dbReference>
<proteinExistence type="predicted"/>
<dbReference type="Gene3D" id="3.30.110.170">
    <property type="entry name" value="Protein of unknown function (DUF541), domain 1"/>
    <property type="match status" value="1"/>
</dbReference>
<gene>
    <name evidence="1" type="ORF">H9632_03960</name>
</gene>
<accession>A0ABR8XJT9</accession>
<keyword evidence="2" id="KW-1185">Reference proteome</keyword>
<dbReference type="EMBL" id="JACSPW010000002">
    <property type="protein sequence ID" value="MBD8032211.1"/>
    <property type="molecule type" value="Genomic_DNA"/>
</dbReference>
<dbReference type="RefSeq" id="WP_191702807.1">
    <property type="nucleotide sequence ID" value="NZ_JACSPW010000002.1"/>
</dbReference>
<dbReference type="InterPro" id="IPR052022">
    <property type="entry name" value="26kDa_periplasmic_antigen"/>
</dbReference>
<comment type="caution">
    <text evidence="1">The sequence shown here is derived from an EMBL/GenBank/DDBJ whole genome shotgun (WGS) entry which is preliminary data.</text>
</comment>
<dbReference type="InterPro" id="IPR007497">
    <property type="entry name" value="SIMPL/DUF541"/>
</dbReference>
<dbReference type="Proteomes" id="UP000600565">
    <property type="component" value="Unassembled WGS sequence"/>
</dbReference>
<dbReference type="Pfam" id="PF04402">
    <property type="entry name" value="SIMPL"/>
    <property type="match status" value="1"/>
</dbReference>
<dbReference type="Gene3D" id="3.30.70.2970">
    <property type="entry name" value="Protein of unknown function (DUF541), domain 2"/>
    <property type="match status" value="1"/>
</dbReference>
<evidence type="ECO:0000313" key="1">
    <source>
        <dbReference type="EMBL" id="MBD8032211.1"/>
    </source>
</evidence>
<dbReference type="PANTHER" id="PTHR34387">
    <property type="entry name" value="SLR1258 PROTEIN"/>
    <property type="match status" value="1"/>
</dbReference>